<reference evidence="1" key="2">
    <citation type="submission" date="2020-11" db="EMBL/GenBank/DDBJ databases">
        <authorList>
            <person name="McCartney M.A."/>
            <person name="Auch B."/>
            <person name="Kono T."/>
            <person name="Mallez S."/>
            <person name="Becker A."/>
            <person name="Gohl D.M."/>
            <person name="Silverstein K.A.T."/>
            <person name="Koren S."/>
            <person name="Bechman K.B."/>
            <person name="Herman A."/>
            <person name="Abrahante J.E."/>
            <person name="Garbe J."/>
        </authorList>
    </citation>
    <scope>NUCLEOTIDE SEQUENCE</scope>
    <source>
        <strain evidence="1">Duluth1</strain>
        <tissue evidence="1">Whole animal</tissue>
    </source>
</reference>
<proteinExistence type="predicted"/>
<organism evidence="1 2">
    <name type="scientific">Dreissena polymorpha</name>
    <name type="common">Zebra mussel</name>
    <name type="synonym">Mytilus polymorpha</name>
    <dbReference type="NCBI Taxonomy" id="45954"/>
    <lineage>
        <taxon>Eukaryota</taxon>
        <taxon>Metazoa</taxon>
        <taxon>Spiralia</taxon>
        <taxon>Lophotrochozoa</taxon>
        <taxon>Mollusca</taxon>
        <taxon>Bivalvia</taxon>
        <taxon>Autobranchia</taxon>
        <taxon>Heteroconchia</taxon>
        <taxon>Euheterodonta</taxon>
        <taxon>Imparidentia</taxon>
        <taxon>Neoheterodontei</taxon>
        <taxon>Myida</taxon>
        <taxon>Dreissenoidea</taxon>
        <taxon>Dreissenidae</taxon>
        <taxon>Dreissena</taxon>
    </lineage>
</organism>
<dbReference type="AlphaFoldDB" id="A0A9D4R0N5"/>
<evidence type="ECO:0000313" key="1">
    <source>
        <dbReference type="EMBL" id="KAH3850574.1"/>
    </source>
</evidence>
<protein>
    <submittedName>
        <fullName evidence="1">Uncharacterized protein</fullName>
    </submittedName>
</protein>
<gene>
    <name evidence="1" type="ORF">DPMN_092996</name>
</gene>
<sequence>MSQPPRQQQFYLDLDSQLYGLSSELYKSRLTKLCSNDYSKLNEYRKGMAERAKNLPVYPQGRHINRKNSSTGSQKHKKAVDCYTLDAFINGAWNKDKHEIFSQTNECTVIEEANGSKVFTCNTEQSDLQYSIEIMN</sequence>
<accession>A0A9D4R0N5</accession>
<dbReference type="EMBL" id="JAIWYP010000003">
    <property type="protein sequence ID" value="KAH3850574.1"/>
    <property type="molecule type" value="Genomic_DNA"/>
</dbReference>
<evidence type="ECO:0000313" key="2">
    <source>
        <dbReference type="Proteomes" id="UP000828390"/>
    </source>
</evidence>
<keyword evidence="2" id="KW-1185">Reference proteome</keyword>
<name>A0A9D4R0N5_DREPO</name>
<comment type="caution">
    <text evidence="1">The sequence shown here is derived from an EMBL/GenBank/DDBJ whole genome shotgun (WGS) entry which is preliminary data.</text>
</comment>
<reference evidence="1" key="1">
    <citation type="journal article" date="2019" name="bioRxiv">
        <title>The Genome of the Zebra Mussel, Dreissena polymorpha: A Resource for Invasive Species Research.</title>
        <authorList>
            <person name="McCartney M.A."/>
            <person name="Auch B."/>
            <person name="Kono T."/>
            <person name="Mallez S."/>
            <person name="Zhang Y."/>
            <person name="Obille A."/>
            <person name="Becker A."/>
            <person name="Abrahante J.E."/>
            <person name="Garbe J."/>
            <person name="Badalamenti J.P."/>
            <person name="Herman A."/>
            <person name="Mangelson H."/>
            <person name="Liachko I."/>
            <person name="Sullivan S."/>
            <person name="Sone E.D."/>
            <person name="Koren S."/>
            <person name="Silverstein K.A.T."/>
            <person name="Beckman K.B."/>
            <person name="Gohl D.M."/>
        </authorList>
    </citation>
    <scope>NUCLEOTIDE SEQUENCE</scope>
    <source>
        <strain evidence="1">Duluth1</strain>
        <tissue evidence="1">Whole animal</tissue>
    </source>
</reference>
<dbReference type="Proteomes" id="UP000828390">
    <property type="component" value="Unassembled WGS sequence"/>
</dbReference>